<dbReference type="AlphaFoldDB" id="A0A1V9DQD0"/>
<evidence type="ECO:0000256" key="2">
    <source>
        <dbReference type="ARBA" id="ARBA00009810"/>
    </source>
</evidence>
<sequence length="709" mass="76346">MKLTSRALFQPSLLSLLIFSALQAQGAQQNSDQTLVVSAAPTAAHTREDATQKSAMLGNAGKQPVRNTPFSIQSLSPELMKQQQLKSVSDLYRYMPSVQGDGARPQTRGMQGSVVQNSMIDGLNVVSTTDYAAEQFDHIEVLNGLAGSLYGPANPAGLFNFVAKRATDLPQHRLTVAGGSGGNHKVAADLSGPLDQNDRLRYRLNLLDDEGGGYVSGSKVRRQLFSLALDASLSDRTELETNFSYYHYYDKGLPGKFALGNGLTFPAAPDPKKAGLGQYYAGDDNHTLTAGLHLKHDFDGNWQGEIGVLRQIADRESTGVTNTFTDRAGHYTTTTSSATASRFTINSYMANLNGEVDTGWIHHQIATGVRGFVWKNMNPAHGATSTLGSASLDQPLRFDQPDYPDFTDRYHSATATQHAFLLSDNLQFSPQWSLLLAGSESLLSSANYAKTGARSSASSNSGFSGSASLMYKPVDPLTLYVTWADSLQQGDTAPAGASNAGNILAPYRSRQVEAGAKLAVNRLLLTAALFEIKRPFAYTNSSGDYAVDGEQRNRGVELMADGDLTDALHLYGGMTWLDPRLFDTASATTDGKQIVGLPRYTASLFAAWDLPGIMGADLHGGARYVGQRPTDNTNSGWVSGYTTLDAGAAWKTRLMQTDTTFRLDVTNLTNRHYWTNIVPGGLNGYSGAGYASASIGAPRQLQLSMQLDF</sequence>
<dbReference type="RefSeq" id="WP_081134699.1">
    <property type="nucleotide sequence ID" value="NZ_MWUE01000003.1"/>
</dbReference>
<evidence type="ECO:0000256" key="14">
    <source>
        <dbReference type="PROSITE-ProRule" id="PRU01360"/>
    </source>
</evidence>
<evidence type="ECO:0000256" key="13">
    <source>
        <dbReference type="ARBA" id="ARBA00023237"/>
    </source>
</evidence>
<keyword evidence="10 16" id="KW-0798">TonB box</keyword>
<dbReference type="OrthoDB" id="8732650at2"/>
<evidence type="ECO:0000256" key="5">
    <source>
        <dbReference type="ARBA" id="ARBA00022496"/>
    </source>
</evidence>
<evidence type="ECO:0000259" key="18">
    <source>
        <dbReference type="Pfam" id="PF00593"/>
    </source>
</evidence>
<evidence type="ECO:0000256" key="8">
    <source>
        <dbReference type="ARBA" id="ARBA00023004"/>
    </source>
</evidence>
<comment type="similarity">
    <text evidence="2 14 16">Belongs to the TonB-dependent receptor family.</text>
</comment>
<comment type="subcellular location">
    <subcellularLocation>
        <location evidence="1 14">Cell outer membrane</location>
        <topology evidence="1 14">Multi-pass membrane protein</topology>
    </subcellularLocation>
</comment>
<feature type="domain" description="TonB-dependent receptor plug" evidence="19">
    <location>
        <begin position="65"/>
        <end position="157"/>
    </location>
</feature>
<dbReference type="EMBL" id="MWUE01000003">
    <property type="protein sequence ID" value="OQP36068.1"/>
    <property type="molecule type" value="Genomic_DNA"/>
</dbReference>
<dbReference type="GO" id="GO:0015891">
    <property type="term" value="P:siderophore transport"/>
    <property type="evidence" value="ECO:0007669"/>
    <property type="project" value="InterPro"/>
</dbReference>
<evidence type="ECO:0000313" key="20">
    <source>
        <dbReference type="EMBL" id="OQP36068.1"/>
    </source>
</evidence>
<evidence type="ECO:0000256" key="10">
    <source>
        <dbReference type="ARBA" id="ARBA00023077"/>
    </source>
</evidence>
<keyword evidence="12 20" id="KW-0675">Receptor</keyword>
<dbReference type="Pfam" id="PF00593">
    <property type="entry name" value="TonB_dep_Rec_b-barrel"/>
    <property type="match status" value="1"/>
</dbReference>
<evidence type="ECO:0000256" key="9">
    <source>
        <dbReference type="ARBA" id="ARBA00023065"/>
    </source>
</evidence>
<dbReference type="Pfam" id="PF07715">
    <property type="entry name" value="Plug"/>
    <property type="match status" value="1"/>
</dbReference>
<evidence type="ECO:0000256" key="7">
    <source>
        <dbReference type="ARBA" id="ARBA00022729"/>
    </source>
</evidence>
<dbReference type="PANTHER" id="PTHR32552">
    <property type="entry name" value="FERRICHROME IRON RECEPTOR-RELATED"/>
    <property type="match status" value="1"/>
</dbReference>
<dbReference type="InterPro" id="IPR010105">
    <property type="entry name" value="TonB_sidphr_rcpt"/>
</dbReference>
<dbReference type="InterPro" id="IPR010917">
    <property type="entry name" value="TonB_rcpt_CS"/>
</dbReference>
<evidence type="ECO:0000256" key="15">
    <source>
        <dbReference type="PROSITE-ProRule" id="PRU10144"/>
    </source>
</evidence>
<dbReference type="PROSITE" id="PS01156">
    <property type="entry name" value="TONB_DEPENDENT_REC_2"/>
    <property type="match status" value="1"/>
</dbReference>
<keyword evidence="7 17" id="KW-0732">Signal</keyword>
<comment type="caution">
    <text evidence="20">The sequence shown here is derived from an EMBL/GenBank/DDBJ whole genome shotgun (WGS) entry which is preliminary data.</text>
</comment>
<dbReference type="GO" id="GO:0038023">
    <property type="term" value="F:signaling receptor activity"/>
    <property type="evidence" value="ECO:0007669"/>
    <property type="project" value="InterPro"/>
</dbReference>
<keyword evidence="4 14" id="KW-1134">Transmembrane beta strand</keyword>
<keyword evidence="6 14" id="KW-0812">Transmembrane</keyword>
<evidence type="ECO:0000256" key="17">
    <source>
        <dbReference type="SAM" id="SignalP"/>
    </source>
</evidence>
<dbReference type="Gene3D" id="2.40.170.20">
    <property type="entry name" value="TonB-dependent receptor, beta-barrel domain"/>
    <property type="match status" value="1"/>
</dbReference>
<accession>A0A1V9DQD0</accession>
<dbReference type="PROSITE" id="PS52016">
    <property type="entry name" value="TONB_DEPENDENT_REC_3"/>
    <property type="match status" value="1"/>
</dbReference>
<gene>
    <name evidence="20" type="ORF">B2J69_00400</name>
</gene>
<reference evidence="20 21" key="1">
    <citation type="submission" date="2017-02" db="EMBL/GenBank/DDBJ databases">
        <title>Whole genome shotgun sequence of Pantoea agglomerans strain AS1 isolated from a cycad, Zamia floridana in Central Florida, USA.</title>
        <authorList>
            <person name="Lata P."/>
            <person name="Govindarajan S."/>
            <person name="Qi F."/>
            <person name="Li J.-L."/>
            <person name="Maurya S.K."/>
            <person name="Sahoo M.K."/>
        </authorList>
    </citation>
    <scope>NUCLEOTIDE SEQUENCE [LARGE SCALE GENOMIC DNA]</scope>
    <source>
        <strain evidence="20 21">AS1</strain>
    </source>
</reference>
<evidence type="ECO:0000256" key="16">
    <source>
        <dbReference type="RuleBase" id="RU003357"/>
    </source>
</evidence>
<evidence type="ECO:0000313" key="21">
    <source>
        <dbReference type="Proteomes" id="UP000192769"/>
    </source>
</evidence>
<proteinExistence type="inferred from homology"/>
<dbReference type="NCBIfam" id="TIGR01783">
    <property type="entry name" value="TonB-siderophor"/>
    <property type="match status" value="1"/>
</dbReference>
<dbReference type="CDD" id="cd01347">
    <property type="entry name" value="ligand_gated_channel"/>
    <property type="match status" value="1"/>
</dbReference>
<keyword evidence="5" id="KW-0410">Iron transport</keyword>
<keyword evidence="11 14" id="KW-0472">Membrane</keyword>
<evidence type="ECO:0000256" key="12">
    <source>
        <dbReference type="ARBA" id="ARBA00023170"/>
    </source>
</evidence>
<dbReference type="GO" id="GO:0009279">
    <property type="term" value="C:cell outer membrane"/>
    <property type="evidence" value="ECO:0007669"/>
    <property type="project" value="UniProtKB-SubCell"/>
</dbReference>
<dbReference type="InterPro" id="IPR000531">
    <property type="entry name" value="Beta-barrel_TonB"/>
</dbReference>
<evidence type="ECO:0000259" key="19">
    <source>
        <dbReference type="Pfam" id="PF07715"/>
    </source>
</evidence>
<organism evidence="20 21">
    <name type="scientific">Pantoea latae</name>
    <dbReference type="NCBI Taxonomy" id="1964541"/>
    <lineage>
        <taxon>Bacteria</taxon>
        <taxon>Pseudomonadati</taxon>
        <taxon>Pseudomonadota</taxon>
        <taxon>Gammaproteobacteria</taxon>
        <taxon>Enterobacterales</taxon>
        <taxon>Erwiniaceae</taxon>
        <taxon>Pantoea</taxon>
    </lineage>
</organism>
<evidence type="ECO:0000256" key="1">
    <source>
        <dbReference type="ARBA" id="ARBA00004571"/>
    </source>
</evidence>
<dbReference type="InterPro" id="IPR012910">
    <property type="entry name" value="Plug_dom"/>
</dbReference>
<keyword evidence="9" id="KW-0406">Ion transport</keyword>
<evidence type="ECO:0000256" key="4">
    <source>
        <dbReference type="ARBA" id="ARBA00022452"/>
    </source>
</evidence>
<feature type="short sequence motif" description="TonB C-terminal box" evidence="15">
    <location>
        <begin position="692"/>
        <end position="709"/>
    </location>
</feature>
<keyword evidence="3 14" id="KW-0813">Transport</keyword>
<feature type="domain" description="TonB-dependent receptor-like beta-barrel" evidence="18">
    <location>
        <begin position="232"/>
        <end position="668"/>
    </location>
</feature>
<keyword evidence="8" id="KW-0408">Iron</keyword>
<protein>
    <submittedName>
        <fullName evidence="20">TonB-dependent siderophore receptor</fullName>
    </submittedName>
</protein>
<feature type="signal peptide" evidence="17">
    <location>
        <begin position="1"/>
        <end position="26"/>
    </location>
</feature>
<dbReference type="GO" id="GO:0015344">
    <property type="term" value="F:siderophore uptake transmembrane transporter activity"/>
    <property type="evidence" value="ECO:0007669"/>
    <property type="project" value="TreeGrafter"/>
</dbReference>
<dbReference type="SUPFAM" id="SSF56935">
    <property type="entry name" value="Porins"/>
    <property type="match status" value="1"/>
</dbReference>
<feature type="chain" id="PRO_5013297455" evidence="17">
    <location>
        <begin position="27"/>
        <end position="709"/>
    </location>
</feature>
<dbReference type="InterPro" id="IPR036942">
    <property type="entry name" value="Beta-barrel_TonB_sf"/>
</dbReference>
<dbReference type="PANTHER" id="PTHR32552:SF82">
    <property type="entry name" value="FCUA PROTEIN"/>
    <property type="match status" value="1"/>
</dbReference>
<name>A0A1V9DQD0_9GAMM</name>
<evidence type="ECO:0000256" key="6">
    <source>
        <dbReference type="ARBA" id="ARBA00022692"/>
    </source>
</evidence>
<dbReference type="Proteomes" id="UP000192769">
    <property type="component" value="Unassembled WGS sequence"/>
</dbReference>
<dbReference type="InterPro" id="IPR037066">
    <property type="entry name" value="Plug_dom_sf"/>
</dbReference>
<dbReference type="Gene3D" id="2.170.130.10">
    <property type="entry name" value="TonB-dependent receptor, plug domain"/>
    <property type="match status" value="1"/>
</dbReference>
<keyword evidence="13 14" id="KW-0998">Cell outer membrane</keyword>
<evidence type="ECO:0000256" key="11">
    <source>
        <dbReference type="ARBA" id="ARBA00023136"/>
    </source>
</evidence>
<keyword evidence="21" id="KW-1185">Reference proteome</keyword>
<evidence type="ECO:0000256" key="3">
    <source>
        <dbReference type="ARBA" id="ARBA00022448"/>
    </source>
</evidence>
<dbReference type="InterPro" id="IPR039426">
    <property type="entry name" value="TonB-dep_rcpt-like"/>
</dbReference>